<comment type="caution">
    <text evidence="2">The sequence shown here is derived from an EMBL/GenBank/DDBJ whole genome shotgun (WGS) entry which is preliminary data.</text>
</comment>
<gene>
    <name evidence="2" type="ORF">KIN20_020049</name>
</gene>
<evidence type="ECO:0000256" key="1">
    <source>
        <dbReference type="SAM" id="SignalP"/>
    </source>
</evidence>
<accession>A0AAD5QVC8</accession>
<proteinExistence type="predicted"/>
<dbReference type="Proteomes" id="UP001196413">
    <property type="component" value="Unassembled WGS sequence"/>
</dbReference>
<feature type="chain" id="PRO_5042244794" evidence="1">
    <location>
        <begin position="24"/>
        <end position="180"/>
    </location>
</feature>
<keyword evidence="1" id="KW-0732">Signal</keyword>
<keyword evidence="3" id="KW-1185">Reference proteome</keyword>
<reference evidence="2" key="1">
    <citation type="submission" date="2021-06" db="EMBL/GenBank/DDBJ databases">
        <title>Parelaphostrongylus tenuis whole genome reference sequence.</title>
        <authorList>
            <person name="Garwood T.J."/>
            <person name="Larsen P.A."/>
            <person name="Fountain-Jones N.M."/>
            <person name="Garbe J.R."/>
            <person name="Macchietto M.G."/>
            <person name="Kania S.A."/>
            <person name="Gerhold R.W."/>
            <person name="Richards J.E."/>
            <person name="Wolf T.M."/>
        </authorList>
    </citation>
    <scope>NUCLEOTIDE SEQUENCE</scope>
    <source>
        <strain evidence="2">MNPRO001-30</strain>
        <tissue evidence="2">Meninges</tissue>
    </source>
</reference>
<organism evidence="2 3">
    <name type="scientific">Parelaphostrongylus tenuis</name>
    <name type="common">Meningeal worm</name>
    <dbReference type="NCBI Taxonomy" id="148309"/>
    <lineage>
        <taxon>Eukaryota</taxon>
        <taxon>Metazoa</taxon>
        <taxon>Ecdysozoa</taxon>
        <taxon>Nematoda</taxon>
        <taxon>Chromadorea</taxon>
        <taxon>Rhabditida</taxon>
        <taxon>Rhabditina</taxon>
        <taxon>Rhabditomorpha</taxon>
        <taxon>Strongyloidea</taxon>
        <taxon>Metastrongylidae</taxon>
        <taxon>Parelaphostrongylus</taxon>
    </lineage>
</organism>
<evidence type="ECO:0000313" key="2">
    <source>
        <dbReference type="EMBL" id="KAJ1360926.1"/>
    </source>
</evidence>
<evidence type="ECO:0000313" key="3">
    <source>
        <dbReference type="Proteomes" id="UP001196413"/>
    </source>
</evidence>
<dbReference type="EMBL" id="JAHQIW010004038">
    <property type="protein sequence ID" value="KAJ1360926.1"/>
    <property type="molecule type" value="Genomic_DNA"/>
</dbReference>
<name>A0AAD5QVC8_PARTN</name>
<dbReference type="AlphaFoldDB" id="A0AAD5QVC8"/>
<protein>
    <submittedName>
        <fullName evidence="2">Uncharacterized protein</fullName>
    </submittedName>
</protein>
<sequence length="180" mass="19774">MARYLTNTFVISLLATISTVVVCGVMPDGQGHKQKSPIAYHRTHQETHYRNALWPRPIDHVRSLIDDRVTDWDDSGSDGSDSDHTGSDHTMLAQGCSAIPASLCLFHGLLYRTQCPSSGPRIATSQEGARTFVSRLVMQTVFDALESQARSVLFPDPKVFAILGQLEAKVTYEPLQCQGG</sequence>
<feature type="signal peptide" evidence="1">
    <location>
        <begin position="1"/>
        <end position="23"/>
    </location>
</feature>